<evidence type="ECO:0000313" key="9">
    <source>
        <dbReference type="EMBL" id="MBB4042628.1"/>
    </source>
</evidence>
<dbReference type="Gene3D" id="2.60.40.1120">
    <property type="entry name" value="Carboxypeptidase-like, regulatory domain"/>
    <property type="match status" value="1"/>
</dbReference>
<dbReference type="EMBL" id="JACIER010000001">
    <property type="protein sequence ID" value="MBB4042628.1"/>
    <property type="molecule type" value="Genomic_DNA"/>
</dbReference>
<evidence type="ECO:0000256" key="2">
    <source>
        <dbReference type="ARBA" id="ARBA00022448"/>
    </source>
</evidence>
<keyword evidence="5 7" id="KW-0472">Membrane</keyword>
<dbReference type="NCBIfam" id="TIGR04056">
    <property type="entry name" value="OMP_RagA_SusC"/>
    <property type="match status" value="1"/>
</dbReference>
<keyword evidence="4 7" id="KW-0812">Transmembrane</keyword>
<evidence type="ECO:0000256" key="3">
    <source>
        <dbReference type="ARBA" id="ARBA00022452"/>
    </source>
</evidence>
<proteinExistence type="inferred from homology"/>
<dbReference type="InterPro" id="IPR023997">
    <property type="entry name" value="TonB-dep_OMP_SusC/RagA_CS"/>
</dbReference>
<accession>A0A840CWZ7</accession>
<name>A0A840CWZ7_9BACE</name>
<reference evidence="9" key="1">
    <citation type="submission" date="2020-08" db="EMBL/GenBank/DDBJ databases">
        <title>Genomic Encyclopedia of Type Strains, Phase IV (KMG-IV): sequencing the most valuable type-strain genomes for metagenomic binning, comparative biology and taxonomic classification.</title>
        <authorList>
            <person name="Goeker M."/>
        </authorList>
    </citation>
    <scope>NUCLEOTIDE SEQUENCE [LARGE SCALE GENOMIC DNA]</scope>
    <source>
        <strain evidence="9">DSM 105720</strain>
    </source>
</reference>
<dbReference type="Pfam" id="PF07715">
    <property type="entry name" value="Plug"/>
    <property type="match status" value="1"/>
</dbReference>
<evidence type="ECO:0000256" key="5">
    <source>
        <dbReference type="ARBA" id="ARBA00023136"/>
    </source>
</evidence>
<protein>
    <submittedName>
        <fullName evidence="9">TonB-linked SusC/RagA family outer membrane protein</fullName>
    </submittedName>
</protein>
<dbReference type="AlphaFoldDB" id="A0A840CWZ7"/>
<dbReference type="FunFam" id="2.60.40.1120:FF:000003">
    <property type="entry name" value="Outer membrane protein Omp121"/>
    <property type="match status" value="1"/>
</dbReference>
<dbReference type="InterPro" id="IPR039426">
    <property type="entry name" value="TonB-dep_rcpt-like"/>
</dbReference>
<keyword evidence="3 7" id="KW-1134">Transmembrane beta strand</keyword>
<dbReference type="Pfam" id="PF13715">
    <property type="entry name" value="CarbopepD_reg_2"/>
    <property type="match status" value="1"/>
</dbReference>
<evidence type="ECO:0000259" key="8">
    <source>
        <dbReference type="Pfam" id="PF07715"/>
    </source>
</evidence>
<dbReference type="SUPFAM" id="SSF49464">
    <property type="entry name" value="Carboxypeptidase regulatory domain-like"/>
    <property type="match status" value="1"/>
</dbReference>
<dbReference type="GO" id="GO:0009279">
    <property type="term" value="C:cell outer membrane"/>
    <property type="evidence" value="ECO:0007669"/>
    <property type="project" value="UniProtKB-SubCell"/>
</dbReference>
<dbReference type="SUPFAM" id="SSF56935">
    <property type="entry name" value="Porins"/>
    <property type="match status" value="1"/>
</dbReference>
<comment type="similarity">
    <text evidence="7">Belongs to the TonB-dependent receptor family.</text>
</comment>
<dbReference type="RefSeq" id="WP_183207618.1">
    <property type="nucleotide sequence ID" value="NZ_JACIER010000001.1"/>
</dbReference>
<organism evidence="9 10">
    <name type="scientific">Bacteroides reticulotermitis</name>
    <dbReference type="NCBI Taxonomy" id="1133319"/>
    <lineage>
        <taxon>Bacteria</taxon>
        <taxon>Pseudomonadati</taxon>
        <taxon>Bacteroidota</taxon>
        <taxon>Bacteroidia</taxon>
        <taxon>Bacteroidales</taxon>
        <taxon>Bacteroidaceae</taxon>
        <taxon>Bacteroides</taxon>
    </lineage>
</organism>
<dbReference type="InterPro" id="IPR008969">
    <property type="entry name" value="CarboxyPept-like_regulatory"/>
</dbReference>
<keyword evidence="2 7" id="KW-0813">Transport</keyword>
<comment type="subcellular location">
    <subcellularLocation>
        <location evidence="1 7">Cell outer membrane</location>
        <topology evidence="1 7">Multi-pass membrane protein</topology>
    </subcellularLocation>
</comment>
<evidence type="ECO:0000256" key="1">
    <source>
        <dbReference type="ARBA" id="ARBA00004571"/>
    </source>
</evidence>
<dbReference type="FunFam" id="2.170.130.10:FF:000003">
    <property type="entry name" value="SusC/RagA family TonB-linked outer membrane protein"/>
    <property type="match status" value="1"/>
</dbReference>
<keyword evidence="10" id="KW-1185">Reference proteome</keyword>
<evidence type="ECO:0000313" key="10">
    <source>
        <dbReference type="Proteomes" id="UP000560658"/>
    </source>
</evidence>
<dbReference type="InterPro" id="IPR036942">
    <property type="entry name" value="Beta-barrel_TonB_sf"/>
</dbReference>
<dbReference type="InterPro" id="IPR023996">
    <property type="entry name" value="TonB-dep_OMP_SusC/RagA"/>
</dbReference>
<keyword evidence="6 7" id="KW-0998">Cell outer membrane</keyword>
<dbReference type="Gene3D" id="2.40.170.20">
    <property type="entry name" value="TonB-dependent receptor, beta-barrel domain"/>
    <property type="match status" value="1"/>
</dbReference>
<dbReference type="InterPro" id="IPR037066">
    <property type="entry name" value="Plug_dom_sf"/>
</dbReference>
<dbReference type="NCBIfam" id="TIGR04057">
    <property type="entry name" value="SusC_RagA_signa"/>
    <property type="match status" value="1"/>
</dbReference>
<sequence length="1077" mass="120100">MKNKLLGWNTRKTALVIMCIQSSLWGGGLCYATGADVLASSANAMPANYGSQQTKGIQIGGVVIDGSGEPIIGATVQVKNASLGVITDFDGRYTITVPNTNAILVVSSIGYQTQEVKVNNRKTINVNLLEDVQSLEEVTVVAYGVQKKATLTGAISSVGTAALLKSPSGSVANSLAGQLPGVSSMQASGQPGADDAKIFVRGVGSLTEGGASPLILVDGVERSFFQMDPNEIESINVLKDASATAVFGVRGANGVILVTTRRGEEGKTRVSVSSSVGVQMPTRILEIADSYTAASLFNEAQRNDGVVHEKDFAFSAYDLERFRLGDDPIMHPNVNWYDYLTKNAAVQTQHNVNISGGTKDVRYFVSLGFLHQDGLFKKLDGLDYNNNYGYSRYNYRANLDVNLTRTTTLKFNMGGIVGNKREPVADVWRHFTWSHPFASPGVVDGKKVIHQYGRYNGLNMENNVFDRYYGSGYRRQLSNNMNFDLNLTQKLDFITKGLSVDIKGAYNTDYSYIKQVNGNVETYTPFYKSEVDNSKLNIGDPGFDKTVVYRISGQDMMKTYGDGKRSRGRDWYLEGSVRYNRGFGNHNVGALFLYNQSKKYYPSTFPEVPEAYVGFVGRLTYDYKTKYLAEFNIGHNGSENFTPDKRFGTFPAGSVGYILTEESYFPKNKYLTYMKLRASVGLVENDNMEQHRFLYLPDAYSVNDFDPLEGSYNDLNGYIFGLTNTAYQAAARETRLGNPSVTWETALKQNYGIDAYFFEDRLKLTVDYFRENRRDILIQRTTLPSLISLGNDLLPVVNLGKVNNHGYEIDLKWNDRIKDFSYYINANVSYSKNKIIYQDEVEPNESYMWQTGHEVGARFGYVALGFYTQDDFDAGGVLKETLPQPKATVYPGDVKYADLNNDNVLNEDDQTRIGNPKRPAYTFGLNYGGEYKGFFASMSWTGVAGCDIYMRDAYMRPFYQSQVLYQYMADGRWSEATAATAEFPRLSISNANNVGMSRVWLRDASYLKLKNLTIGYNITNPNVLKAIGASKLAVQFTGYNLLTFDKLKIFDPEGELTRDNNTYPIMKIFSLGVNVTF</sequence>
<evidence type="ECO:0000256" key="4">
    <source>
        <dbReference type="ARBA" id="ARBA00022692"/>
    </source>
</evidence>
<dbReference type="Proteomes" id="UP000560658">
    <property type="component" value="Unassembled WGS sequence"/>
</dbReference>
<gene>
    <name evidence="9" type="ORF">GGR06_000387</name>
</gene>
<dbReference type="Gene3D" id="2.170.130.10">
    <property type="entry name" value="TonB-dependent receptor, plug domain"/>
    <property type="match status" value="1"/>
</dbReference>
<feature type="domain" description="TonB-dependent receptor plug" evidence="8">
    <location>
        <begin position="148"/>
        <end position="255"/>
    </location>
</feature>
<evidence type="ECO:0000256" key="7">
    <source>
        <dbReference type="PROSITE-ProRule" id="PRU01360"/>
    </source>
</evidence>
<dbReference type="InterPro" id="IPR012910">
    <property type="entry name" value="Plug_dom"/>
</dbReference>
<evidence type="ECO:0000256" key="6">
    <source>
        <dbReference type="ARBA" id="ARBA00023237"/>
    </source>
</evidence>
<comment type="caution">
    <text evidence="9">The sequence shown here is derived from an EMBL/GenBank/DDBJ whole genome shotgun (WGS) entry which is preliminary data.</text>
</comment>
<dbReference type="PROSITE" id="PS52016">
    <property type="entry name" value="TONB_DEPENDENT_REC_3"/>
    <property type="match status" value="1"/>
</dbReference>